<keyword evidence="4 8" id="KW-1003">Cell membrane</keyword>
<dbReference type="Gene3D" id="1.10.1760.20">
    <property type="match status" value="1"/>
</dbReference>
<keyword evidence="3 8" id="KW-0813">Transport</keyword>
<keyword evidence="7 8" id="KW-0472">Membrane</keyword>
<dbReference type="GO" id="GO:0015225">
    <property type="term" value="F:biotin transmembrane transporter activity"/>
    <property type="evidence" value="ECO:0007669"/>
    <property type="project" value="UniProtKB-UniRule"/>
</dbReference>
<comment type="caution">
    <text evidence="10">The sequence shown here is derived from an EMBL/GenBank/DDBJ whole genome shotgun (WGS) entry which is preliminary data.</text>
</comment>
<evidence type="ECO:0000256" key="6">
    <source>
        <dbReference type="ARBA" id="ARBA00022989"/>
    </source>
</evidence>
<evidence type="ECO:0000313" key="10">
    <source>
        <dbReference type="EMBL" id="REE81174.1"/>
    </source>
</evidence>
<evidence type="ECO:0000256" key="4">
    <source>
        <dbReference type="ARBA" id="ARBA00022475"/>
    </source>
</evidence>
<dbReference type="Proteomes" id="UP000256304">
    <property type="component" value="Unassembled WGS sequence"/>
</dbReference>
<dbReference type="OrthoDB" id="9803495at2"/>
<dbReference type="InterPro" id="IPR003784">
    <property type="entry name" value="BioY"/>
</dbReference>
<dbReference type="PIRSF" id="PIRSF016661">
    <property type="entry name" value="BioY"/>
    <property type="match status" value="1"/>
</dbReference>
<dbReference type="RefSeq" id="WP_116190117.1">
    <property type="nucleotide sequence ID" value="NZ_QTTN01000019.1"/>
</dbReference>
<evidence type="ECO:0000256" key="1">
    <source>
        <dbReference type="ARBA" id="ARBA00004651"/>
    </source>
</evidence>
<reference evidence="10 11" key="1">
    <citation type="submission" date="2018-08" db="EMBL/GenBank/DDBJ databases">
        <title>Genomic Encyclopedia of Type Strains, Phase III (KMG-III): the genomes of soil and plant-associated and newly described type strains.</title>
        <authorList>
            <person name="Whitman W."/>
        </authorList>
    </citation>
    <scope>NUCLEOTIDE SEQUENCE [LARGE SCALE GENOMIC DNA]</scope>
    <source>
        <strain evidence="10 11">CGMCC 1.10966</strain>
    </source>
</reference>
<dbReference type="EMBL" id="QTTN01000019">
    <property type="protein sequence ID" value="REE81174.1"/>
    <property type="molecule type" value="Genomic_DNA"/>
</dbReference>
<comment type="similarity">
    <text evidence="2 8">Belongs to the BioY family.</text>
</comment>
<feature type="transmembrane region" description="Helical" evidence="9">
    <location>
        <begin position="23"/>
        <end position="44"/>
    </location>
</feature>
<feature type="transmembrane region" description="Helical" evidence="9">
    <location>
        <begin position="178"/>
        <end position="198"/>
    </location>
</feature>
<dbReference type="GO" id="GO:0005886">
    <property type="term" value="C:plasma membrane"/>
    <property type="evidence" value="ECO:0007669"/>
    <property type="project" value="UniProtKB-SubCell"/>
</dbReference>
<keyword evidence="5 9" id="KW-0812">Transmembrane</keyword>
<protein>
    <recommendedName>
        <fullName evidence="8">Biotin transporter</fullName>
    </recommendedName>
</protein>
<evidence type="ECO:0000256" key="8">
    <source>
        <dbReference type="PIRNR" id="PIRNR016661"/>
    </source>
</evidence>
<dbReference type="AlphaFoldDB" id="A0A3D9RUF9"/>
<feature type="transmembrane region" description="Helical" evidence="9">
    <location>
        <begin position="108"/>
        <end position="127"/>
    </location>
</feature>
<evidence type="ECO:0000256" key="5">
    <source>
        <dbReference type="ARBA" id="ARBA00022692"/>
    </source>
</evidence>
<evidence type="ECO:0000256" key="9">
    <source>
        <dbReference type="SAM" id="Phobius"/>
    </source>
</evidence>
<accession>A0A3D9RUF9</accession>
<evidence type="ECO:0000256" key="2">
    <source>
        <dbReference type="ARBA" id="ARBA00010692"/>
    </source>
</evidence>
<evidence type="ECO:0000313" key="11">
    <source>
        <dbReference type="Proteomes" id="UP000256304"/>
    </source>
</evidence>
<feature type="transmembrane region" description="Helical" evidence="9">
    <location>
        <begin position="76"/>
        <end position="96"/>
    </location>
</feature>
<organism evidence="10 11">
    <name type="scientific">Paenibacillus taihuensis</name>
    <dbReference type="NCBI Taxonomy" id="1156355"/>
    <lineage>
        <taxon>Bacteria</taxon>
        <taxon>Bacillati</taxon>
        <taxon>Bacillota</taxon>
        <taxon>Bacilli</taxon>
        <taxon>Bacillales</taxon>
        <taxon>Paenibacillaceae</taxon>
        <taxon>Paenibacillus</taxon>
    </lineage>
</organism>
<dbReference type="PANTHER" id="PTHR34295:SF4">
    <property type="entry name" value="BIOTIN TRANSPORTER BIOY-RELATED"/>
    <property type="match status" value="1"/>
</dbReference>
<keyword evidence="6 9" id="KW-1133">Transmembrane helix</keyword>
<name>A0A3D9RUF9_9BACL</name>
<sequence length="206" mass="22129">MEPTKVTAGHSPISASKQSETTYWIRGIVFTALFAALFIAFGYVSVNLGFTPVPITLQTFAVMLAGGLLGARYGFYSIAIVVLLTAAGLPLLHGNGGLSTIFGATGGYIWMFPISALLIGLVSDRLFARSKSLSRNQVILLFISLVLFSVVLAYIGGVPWLAYKANYSFQEAMVAGCYPYLTGDLVKAVVATLLIRTLRPLLPKLR</sequence>
<feature type="transmembrane region" description="Helical" evidence="9">
    <location>
        <begin position="139"/>
        <end position="163"/>
    </location>
</feature>
<gene>
    <name evidence="10" type="ORF">A8990_1198</name>
</gene>
<keyword evidence="11" id="KW-1185">Reference proteome</keyword>
<feature type="transmembrane region" description="Helical" evidence="9">
    <location>
        <begin position="50"/>
        <end position="69"/>
    </location>
</feature>
<dbReference type="Pfam" id="PF02632">
    <property type="entry name" value="BioY"/>
    <property type="match status" value="1"/>
</dbReference>
<evidence type="ECO:0000256" key="3">
    <source>
        <dbReference type="ARBA" id="ARBA00022448"/>
    </source>
</evidence>
<evidence type="ECO:0000256" key="7">
    <source>
        <dbReference type="ARBA" id="ARBA00023136"/>
    </source>
</evidence>
<proteinExistence type="inferred from homology"/>
<comment type="subcellular location">
    <subcellularLocation>
        <location evidence="1 8">Cell membrane</location>
        <topology evidence="1 8">Multi-pass membrane protein</topology>
    </subcellularLocation>
</comment>
<dbReference type="PANTHER" id="PTHR34295">
    <property type="entry name" value="BIOTIN TRANSPORTER BIOY"/>
    <property type="match status" value="1"/>
</dbReference>